<feature type="signal peptide" evidence="1">
    <location>
        <begin position="1"/>
        <end position="23"/>
    </location>
</feature>
<accession>A0A4S8M1A4</accession>
<organism evidence="2 3">
    <name type="scientific">Dendrothele bispora (strain CBS 962.96)</name>
    <dbReference type="NCBI Taxonomy" id="1314807"/>
    <lineage>
        <taxon>Eukaryota</taxon>
        <taxon>Fungi</taxon>
        <taxon>Dikarya</taxon>
        <taxon>Basidiomycota</taxon>
        <taxon>Agaricomycotina</taxon>
        <taxon>Agaricomycetes</taxon>
        <taxon>Agaricomycetidae</taxon>
        <taxon>Agaricales</taxon>
        <taxon>Agaricales incertae sedis</taxon>
        <taxon>Dendrothele</taxon>
    </lineage>
</organism>
<feature type="chain" id="PRO_5020546594" description="CBM1 domain-containing protein" evidence="1">
    <location>
        <begin position="24"/>
        <end position="70"/>
    </location>
</feature>
<keyword evidence="1" id="KW-0732">Signal</keyword>
<dbReference type="AlphaFoldDB" id="A0A4S8M1A4"/>
<sequence>MNTKLFNAVFGLFLAIMVASTAAEPVARQTRIPCGDAAPSVTCPDGFFCCDAPTFMGDGHCLPEGEICPQ</sequence>
<dbReference type="Proteomes" id="UP000297245">
    <property type="component" value="Unassembled WGS sequence"/>
</dbReference>
<proteinExistence type="predicted"/>
<protein>
    <recommendedName>
        <fullName evidence="4">CBM1 domain-containing protein</fullName>
    </recommendedName>
</protein>
<evidence type="ECO:0000256" key="1">
    <source>
        <dbReference type="SAM" id="SignalP"/>
    </source>
</evidence>
<evidence type="ECO:0000313" key="3">
    <source>
        <dbReference type="Proteomes" id="UP000297245"/>
    </source>
</evidence>
<reference evidence="2 3" key="1">
    <citation type="journal article" date="2019" name="Nat. Ecol. Evol.">
        <title>Megaphylogeny resolves global patterns of mushroom evolution.</title>
        <authorList>
            <person name="Varga T."/>
            <person name="Krizsan K."/>
            <person name="Foldi C."/>
            <person name="Dima B."/>
            <person name="Sanchez-Garcia M."/>
            <person name="Sanchez-Ramirez S."/>
            <person name="Szollosi G.J."/>
            <person name="Szarkandi J.G."/>
            <person name="Papp V."/>
            <person name="Albert L."/>
            <person name="Andreopoulos W."/>
            <person name="Angelini C."/>
            <person name="Antonin V."/>
            <person name="Barry K.W."/>
            <person name="Bougher N.L."/>
            <person name="Buchanan P."/>
            <person name="Buyck B."/>
            <person name="Bense V."/>
            <person name="Catcheside P."/>
            <person name="Chovatia M."/>
            <person name="Cooper J."/>
            <person name="Damon W."/>
            <person name="Desjardin D."/>
            <person name="Finy P."/>
            <person name="Geml J."/>
            <person name="Haridas S."/>
            <person name="Hughes K."/>
            <person name="Justo A."/>
            <person name="Karasinski D."/>
            <person name="Kautmanova I."/>
            <person name="Kiss B."/>
            <person name="Kocsube S."/>
            <person name="Kotiranta H."/>
            <person name="LaButti K.M."/>
            <person name="Lechner B.E."/>
            <person name="Liimatainen K."/>
            <person name="Lipzen A."/>
            <person name="Lukacs Z."/>
            <person name="Mihaltcheva S."/>
            <person name="Morgado L.N."/>
            <person name="Niskanen T."/>
            <person name="Noordeloos M.E."/>
            <person name="Ohm R.A."/>
            <person name="Ortiz-Santana B."/>
            <person name="Ovrebo C."/>
            <person name="Racz N."/>
            <person name="Riley R."/>
            <person name="Savchenko A."/>
            <person name="Shiryaev A."/>
            <person name="Soop K."/>
            <person name="Spirin V."/>
            <person name="Szebenyi C."/>
            <person name="Tomsovsky M."/>
            <person name="Tulloss R.E."/>
            <person name="Uehling J."/>
            <person name="Grigoriev I.V."/>
            <person name="Vagvolgyi C."/>
            <person name="Papp T."/>
            <person name="Martin F.M."/>
            <person name="Miettinen O."/>
            <person name="Hibbett D.S."/>
            <person name="Nagy L.G."/>
        </authorList>
    </citation>
    <scope>NUCLEOTIDE SEQUENCE [LARGE SCALE GENOMIC DNA]</scope>
    <source>
        <strain evidence="2 3">CBS 962.96</strain>
    </source>
</reference>
<keyword evidence="3" id="KW-1185">Reference proteome</keyword>
<evidence type="ECO:0008006" key="4">
    <source>
        <dbReference type="Google" id="ProtNLM"/>
    </source>
</evidence>
<gene>
    <name evidence="2" type="ORF">K435DRAFT_966268</name>
</gene>
<dbReference type="EMBL" id="ML179194">
    <property type="protein sequence ID" value="THU95690.1"/>
    <property type="molecule type" value="Genomic_DNA"/>
</dbReference>
<evidence type="ECO:0000313" key="2">
    <source>
        <dbReference type="EMBL" id="THU95690.1"/>
    </source>
</evidence>
<dbReference type="OrthoDB" id="3076816at2759"/>
<name>A0A4S8M1A4_DENBC</name>